<feature type="transmembrane region" description="Helical" evidence="8">
    <location>
        <begin position="257"/>
        <end position="275"/>
    </location>
</feature>
<evidence type="ECO:0000256" key="1">
    <source>
        <dbReference type="ARBA" id="ARBA00004141"/>
    </source>
</evidence>
<keyword evidence="6" id="KW-0325">Glycoprotein</keyword>
<feature type="domain" description="Major facilitator superfamily (MFS) profile" evidence="9">
    <location>
        <begin position="134"/>
        <end position="623"/>
    </location>
</feature>
<reference evidence="10 11" key="1">
    <citation type="submission" date="2017-08" db="EMBL/GenBank/DDBJ databases">
        <title>Harnessing the power of phylogenomics to disentangle the directionality and signatures of interkingdom host jumping in the parasitic fungal genus Tolypocladium.</title>
        <authorList>
            <person name="Quandt C.A."/>
            <person name="Patterson W."/>
            <person name="Spatafora J.W."/>
        </authorList>
    </citation>
    <scope>NUCLEOTIDE SEQUENCE [LARGE SCALE GENOMIC DNA]</scope>
    <source>
        <strain evidence="10 11">CBS 113982</strain>
    </source>
</reference>
<organism evidence="10 11">
    <name type="scientific">Tolypocladium capitatum</name>
    <dbReference type="NCBI Taxonomy" id="45235"/>
    <lineage>
        <taxon>Eukaryota</taxon>
        <taxon>Fungi</taxon>
        <taxon>Dikarya</taxon>
        <taxon>Ascomycota</taxon>
        <taxon>Pezizomycotina</taxon>
        <taxon>Sordariomycetes</taxon>
        <taxon>Hypocreomycetidae</taxon>
        <taxon>Hypocreales</taxon>
        <taxon>Ophiocordycipitaceae</taxon>
        <taxon>Tolypocladium</taxon>
    </lineage>
</organism>
<sequence>YFRYCNISWHPSIDHSLDHISDTGGAAPVKLRTCNVGRDDATLGGFALHLRLCLLLRRICHCYFPSTLHIEACHKVLIVHWPPKEQSMEDEKQPHPPDGYQSGSSDEVGTASPKEAPAAAAPTSPRKGWRFWAVFPSLCVTTLLAAVESTVVSTALPSIVHEINAGDSYVWILNVYLLTSCAFLPLIGQMANIWGRRYVMIAVVCIFTLGSGIAGGSSSLTMMIVGRAIQGIGGGGVNLVIQLIVCDLVPLRERGNYMGAIFLFFTVGTAMGPFIGGAIVERANWRWVFYINLPIAGAALVLHILFLRVKHNKQGSLSEKLRRIDYIGNLILVLSVSSVLIALSWGGARYSWGSYHVIVPLALGFVGLVLFHAYEIAPWVKVPILPERLFKRRTPAAALVIAFLHFLLLYYLILFLPVYFQAVKGLSPIQSGIDFLPSSVISVCTGVISGRILSMTGRYRLMHFIAFAFLSIGLGLFSRFDANTSKAEYIGIQVIFALGLGLLMTSNLPAVQADLPDSDAAVSAAAFNFMRSYGAIWGVSVPAAIFNARCSAEAWRVSDPALRSRLGGGSAYGFVTSSARDSLDLSPQVRGEVVDVYTRSLRMTWQVSLLFALLGFLLVYCEKEITLRNTLDTEYGLEDKKKDKAAQDAEVGHAPSMGDDRSAPQLQSSTAGGSHN</sequence>
<gene>
    <name evidence="10" type="ORF">TCAP_06361</name>
</gene>
<feature type="transmembrane region" description="Helical" evidence="8">
    <location>
        <begin position="287"/>
        <end position="306"/>
    </location>
</feature>
<feature type="region of interest" description="Disordered" evidence="7">
    <location>
        <begin position="85"/>
        <end position="123"/>
    </location>
</feature>
<evidence type="ECO:0000256" key="5">
    <source>
        <dbReference type="ARBA" id="ARBA00023136"/>
    </source>
</evidence>
<dbReference type="GO" id="GO:0005886">
    <property type="term" value="C:plasma membrane"/>
    <property type="evidence" value="ECO:0007669"/>
    <property type="project" value="TreeGrafter"/>
</dbReference>
<feature type="transmembrane region" description="Helical" evidence="8">
    <location>
        <begin position="131"/>
        <end position="156"/>
    </location>
</feature>
<feature type="compositionally biased region" description="Basic and acidic residues" evidence="7">
    <location>
        <begin position="85"/>
        <end position="95"/>
    </location>
</feature>
<evidence type="ECO:0000256" key="6">
    <source>
        <dbReference type="ARBA" id="ARBA00023180"/>
    </source>
</evidence>
<dbReference type="InterPro" id="IPR011701">
    <property type="entry name" value="MFS"/>
</dbReference>
<evidence type="ECO:0000259" key="9">
    <source>
        <dbReference type="PROSITE" id="PS50850"/>
    </source>
</evidence>
<feature type="transmembrane region" description="Helical" evidence="8">
    <location>
        <begin position="199"/>
        <end position="218"/>
    </location>
</feature>
<feature type="transmembrane region" description="Helical" evidence="8">
    <location>
        <begin position="224"/>
        <end position="245"/>
    </location>
</feature>
<evidence type="ECO:0000256" key="4">
    <source>
        <dbReference type="ARBA" id="ARBA00022989"/>
    </source>
</evidence>
<feature type="transmembrane region" description="Helical" evidence="8">
    <location>
        <begin position="395"/>
        <end position="420"/>
    </location>
</feature>
<dbReference type="Gene3D" id="1.20.1250.20">
    <property type="entry name" value="MFS general substrate transporter like domains"/>
    <property type="match status" value="1"/>
</dbReference>
<dbReference type="Gene3D" id="1.20.1720.10">
    <property type="entry name" value="Multidrug resistance protein D"/>
    <property type="match status" value="1"/>
</dbReference>
<feature type="transmembrane region" description="Helical" evidence="8">
    <location>
        <begin position="603"/>
        <end position="621"/>
    </location>
</feature>
<dbReference type="AlphaFoldDB" id="A0A2K3Q7Y5"/>
<dbReference type="SUPFAM" id="SSF103473">
    <property type="entry name" value="MFS general substrate transporter"/>
    <property type="match status" value="1"/>
</dbReference>
<keyword evidence="3 8" id="KW-0812">Transmembrane</keyword>
<dbReference type="GO" id="GO:0022857">
    <property type="term" value="F:transmembrane transporter activity"/>
    <property type="evidence" value="ECO:0007669"/>
    <property type="project" value="InterPro"/>
</dbReference>
<name>A0A2K3Q7Y5_9HYPO</name>
<keyword evidence="2" id="KW-0813">Transport</keyword>
<feature type="compositionally biased region" description="Low complexity" evidence="7">
    <location>
        <begin position="110"/>
        <end position="123"/>
    </location>
</feature>
<feature type="compositionally biased region" description="Polar residues" evidence="7">
    <location>
        <begin position="664"/>
        <end position="676"/>
    </location>
</feature>
<dbReference type="PANTHER" id="PTHR23501">
    <property type="entry name" value="MAJOR FACILITATOR SUPERFAMILY"/>
    <property type="match status" value="1"/>
</dbReference>
<dbReference type="Pfam" id="PF07690">
    <property type="entry name" value="MFS_1"/>
    <property type="match status" value="1"/>
</dbReference>
<evidence type="ECO:0000256" key="7">
    <source>
        <dbReference type="SAM" id="MobiDB-lite"/>
    </source>
</evidence>
<feature type="region of interest" description="Disordered" evidence="7">
    <location>
        <begin position="638"/>
        <end position="676"/>
    </location>
</feature>
<keyword evidence="4 8" id="KW-1133">Transmembrane helix</keyword>
<comment type="caution">
    <text evidence="10">The sequence shown here is derived from an EMBL/GenBank/DDBJ whole genome shotgun (WGS) entry which is preliminary data.</text>
</comment>
<feature type="transmembrane region" description="Helical" evidence="8">
    <location>
        <begin position="168"/>
        <end position="187"/>
    </location>
</feature>
<evidence type="ECO:0000313" key="10">
    <source>
        <dbReference type="EMBL" id="PNY23686.1"/>
    </source>
</evidence>
<dbReference type="EMBL" id="NRSZ01001056">
    <property type="protein sequence ID" value="PNY23686.1"/>
    <property type="molecule type" value="Genomic_DNA"/>
</dbReference>
<keyword evidence="5 8" id="KW-0472">Membrane</keyword>
<dbReference type="InterPro" id="IPR036259">
    <property type="entry name" value="MFS_trans_sf"/>
</dbReference>
<feature type="transmembrane region" description="Helical" evidence="8">
    <location>
        <begin position="489"/>
        <end position="508"/>
    </location>
</feature>
<feature type="transmembrane region" description="Helical" evidence="8">
    <location>
        <begin position="354"/>
        <end position="374"/>
    </location>
</feature>
<dbReference type="PROSITE" id="PS50850">
    <property type="entry name" value="MFS"/>
    <property type="match status" value="1"/>
</dbReference>
<dbReference type="Proteomes" id="UP000236621">
    <property type="component" value="Unassembled WGS sequence"/>
</dbReference>
<evidence type="ECO:0000256" key="8">
    <source>
        <dbReference type="SAM" id="Phobius"/>
    </source>
</evidence>
<dbReference type="OrthoDB" id="10021397at2759"/>
<dbReference type="PRINTS" id="PR01036">
    <property type="entry name" value="TCRTETB"/>
</dbReference>
<dbReference type="PANTHER" id="PTHR23501:SF187">
    <property type="entry name" value="MAJOR FACILITATOR SUPERFAMILY (MFS) PROFILE DOMAIN-CONTAINING PROTEIN"/>
    <property type="match status" value="1"/>
</dbReference>
<dbReference type="STRING" id="45235.A0A2K3Q7Y5"/>
<accession>A0A2K3Q7Y5</accession>
<feature type="compositionally biased region" description="Basic and acidic residues" evidence="7">
    <location>
        <begin position="638"/>
        <end position="651"/>
    </location>
</feature>
<feature type="non-terminal residue" evidence="10">
    <location>
        <position position="1"/>
    </location>
</feature>
<comment type="subcellular location">
    <subcellularLocation>
        <location evidence="1">Membrane</location>
        <topology evidence="1">Multi-pass membrane protein</topology>
    </subcellularLocation>
</comment>
<dbReference type="CDD" id="cd17502">
    <property type="entry name" value="MFS_Azr1_MDR_like"/>
    <property type="match status" value="1"/>
</dbReference>
<evidence type="ECO:0000256" key="3">
    <source>
        <dbReference type="ARBA" id="ARBA00022692"/>
    </source>
</evidence>
<proteinExistence type="predicted"/>
<protein>
    <recommendedName>
        <fullName evidence="9">Major facilitator superfamily (MFS) profile domain-containing protein</fullName>
    </recommendedName>
</protein>
<evidence type="ECO:0000313" key="11">
    <source>
        <dbReference type="Proteomes" id="UP000236621"/>
    </source>
</evidence>
<feature type="transmembrane region" description="Helical" evidence="8">
    <location>
        <begin position="326"/>
        <end position="348"/>
    </location>
</feature>
<dbReference type="InterPro" id="IPR020846">
    <property type="entry name" value="MFS_dom"/>
</dbReference>
<feature type="transmembrane region" description="Helical" evidence="8">
    <location>
        <begin position="459"/>
        <end position="477"/>
    </location>
</feature>
<evidence type="ECO:0000256" key="2">
    <source>
        <dbReference type="ARBA" id="ARBA00022448"/>
    </source>
</evidence>
<keyword evidence="11" id="KW-1185">Reference proteome</keyword>